<feature type="region of interest" description="Disordered" evidence="7">
    <location>
        <begin position="345"/>
        <end position="689"/>
    </location>
</feature>
<dbReference type="GO" id="GO:0046872">
    <property type="term" value="F:metal ion binding"/>
    <property type="evidence" value="ECO:0007669"/>
    <property type="project" value="UniProtKB-KW"/>
</dbReference>
<comment type="function">
    <text evidence="6">Catalytic subunit of the queuine tRNA-ribosyltransferase (TGT) that catalyzes the base-exchange of a guanine (G) residue with queuine (Q) at position 34 (anticodon wobble position) in tRNAs with GU(N) anticodons (tRNA-Asp, -Asn, -His and -Tyr), resulting in the hypermodified nucleoside queuosine (7-(((4,5-cis-dihydroxy-2-cyclopenten-1-yl)amino)methyl)-7-deazaguanosine). Catalysis occurs through a double-displacement mechanism. The nucleophile active site attacks the C1' of nucleotide 34 to detach the guanine base from the RNA, forming a covalent enzyme-RNA intermediate. The proton acceptor active site deprotonates the incoming queuine, allowing a nucleophilic attack on the C1' of the ribose to form the product.</text>
</comment>
<gene>
    <name evidence="10" type="ORF">BZG36_02773</name>
</gene>
<dbReference type="Pfam" id="PF01702">
    <property type="entry name" value="TGT"/>
    <property type="match status" value="1"/>
</dbReference>
<proteinExistence type="inferred from homology"/>
<comment type="similarity">
    <text evidence="6">Belongs to the queuine tRNA-ribosyltransferase family.</text>
</comment>
<feature type="active site" description="Nucleophile" evidence="6">
    <location>
        <position position="234"/>
    </location>
</feature>
<dbReference type="NCBIfam" id="TIGR00430">
    <property type="entry name" value="Q_tRNA_tgt"/>
    <property type="match status" value="1"/>
</dbReference>
<dbReference type="NCBIfam" id="TIGR00449">
    <property type="entry name" value="tgt_general"/>
    <property type="match status" value="1"/>
</dbReference>
<organism evidence="10 11">
    <name type="scientific">Bifiguratus adelaidae</name>
    <dbReference type="NCBI Taxonomy" id="1938954"/>
    <lineage>
        <taxon>Eukaryota</taxon>
        <taxon>Fungi</taxon>
        <taxon>Fungi incertae sedis</taxon>
        <taxon>Mucoromycota</taxon>
        <taxon>Mucoromycotina</taxon>
        <taxon>Endogonomycetes</taxon>
        <taxon>Endogonales</taxon>
        <taxon>Endogonales incertae sedis</taxon>
        <taxon>Bifiguratus</taxon>
    </lineage>
</organism>
<feature type="domain" description="tRNA-guanine(15) transglycosylase-like" evidence="8">
    <location>
        <begin position="1"/>
        <end position="329"/>
    </location>
</feature>
<sequence length="915" mass="102832">MPVGTQGSLKGLTPKQLEDLGCQIMLNNTYHLGLKPGQELLDCVGGSHKFQNWKHNLLTDSGGFQMVSLLKLAKITEDGVEFASPHDGSLMLLTPEHSMSLQNSIGADIMMQLDDVVSSLTTGPRVEEAMWRSIRWLDRCIKAHKRPDEQNLFAIIQGGLDERLRKICVEEMVKRDTPGYAIGGLSGGEEKDVFWRIVTLCTSLLPAKKPIYSMGVGYAEDLVVCVALGVDMFDCVFPTRTARFGNALTMQGPLSLKQAKYASDFLPIEPDCTCHTCQNFTRSYLHTIATKDTVGCHLISIHNVAFQLRLMRNMRKAIEDDNFPAWIKNCGFQEALKLSDSDSETEPLASKFNSRRLQHRTPWKSSRVERAFGTESGGAASEEEYPSGKSDQSDKLAIKPTLGKRPRSGPVKQSLVLASDSDEEVEEQVEKDEEIAPRMRKRRQLVSSFTVSAAPKPGSLSMDFLHDQDTSRDVRSPSKPSPSVPERLPLSNTATYHERGAKDVPKSSKSSRYPSDDSSSDNEKPLLQHNYVRKPQPFLVLLSSSEEESTSHRVKRQRTRSSDTQSSNHRRNVSSGTSVDDDSDTQSLDDDDEADMEKELANLKSNTILQARTRGRRESKYSRKLANLRGKPKGPLSSISTDSHDDSHDNGALNDGTDETNSSDESGSTDKDDSLPSRPGKNQHFHGSHYAMGAPLLDDQEFVVEDDEIEYEEGYHSGEQSDVPSGTVDTNEEVWWPTSNFKLSDYYRVYIQYLVHLTVDPGSSDVFANEKYFRGAIVALKKRIEGYKDGVVSSQAWVPHFKHKTAEHEGRQLTYDLGRFCYARAKLFHTLHHYQFHLFEEIQMEVNSRRYPVDDIDSNEDSDEEALIQKRSRIAEIISDEMNRGDVLWRELKHLLTTAEQFLANPKSYEVVESL</sequence>
<dbReference type="HAMAP" id="MF_00168">
    <property type="entry name" value="Q_tRNA_Tgt"/>
    <property type="match status" value="1"/>
</dbReference>
<dbReference type="GO" id="GO:0005829">
    <property type="term" value="C:cytosol"/>
    <property type="evidence" value="ECO:0007669"/>
    <property type="project" value="TreeGrafter"/>
</dbReference>
<feature type="domain" description="DUF4211" evidence="9">
    <location>
        <begin position="702"/>
        <end position="804"/>
    </location>
</feature>
<feature type="region of interest" description="RNA binding; important for wobble base 34 recognition" evidence="6">
    <location>
        <begin position="239"/>
        <end position="243"/>
    </location>
</feature>
<dbReference type="GO" id="GO:0008479">
    <property type="term" value="F:tRNA-guanosine(34) queuine transglycosylase activity"/>
    <property type="evidence" value="ECO:0007669"/>
    <property type="project" value="UniProtKB-UniRule"/>
</dbReference>
<keyword evidence="3 6" id="KW-0819">tRNA processing</keyword>
<feature type="active site" description="Proton acceptor" evidence="6">
    <location>
        <position position="60"/>
    </location>
</feature>
<feature type="binding site" evidence="6">
    <location>
        <position position="114"/>
    </location>
    <ligand>
        <name>substrate</name>
    </ligand>
</feature>
<feature type="binding site" evidence="6">
    <location>
        <position position="274"/>
    </location>
    <ligand>
        <name>Zn(2+)</name>
        <dbReference type="ChEBI" id="CHEBI:29105"/>
    </ligand>
</feature>
<dbReference type="Pfam" id="PF13926">
    <property type="entry name" value="DUF4211"/>
    <property type="match status" value="1"/>
</dbReference>
<feature type="binding site" evidence="6">
    <location>
        <position position="302"/>
    </location>
    <ligand>
        <name>Zn(2+)</name>
        <dbReference type="ChEBI" id="CHEBI:29105"/>
    </ligand>
</feature>
<dbReference type="InterPro" id="IPR036511">
    <property type="entry name" value="TGT-like_sf"/>
</dbReference>
<dbReference type="InterPro" id="IPR025451">
    <property type="entry name" value="DUF4211"/>
</dbReference>
<evidence type="ECO:0000256" key="4">
    <source>
        <dbReference type="ARBA" id="ARBA00022723"/>
    </source>
</evidence>
<keyword evidence="2 6" id="KW-0808">Transferase</keyword>
<dbReference type="GO" id="GO:0006400">
    <property type="term" value="P:tRNA modification"/>
    <property type="evidence" value="ECO:0007669"/>
    <property type="project" value="InterPro"/>
</dbReference>
<dbReference type="OrthoDB" id="10249838at2759"/>
<comment type="caution">
    <text evidence="10">The sequence shown here is derived from an EMBL/GenBank/DDBJ whole genome shotgun (WGS) entry which is preliminary data.</text>
</comment>
<evidence type="ECO:0000256" key="7">
    <source>
        <dbReference type="SAM" id="MobiDB-lite"/>
    </source>
</evidence>
<feature type="binding site" evidence="6">
    <location>
        <position position="184"/>
    </location>
    <ligand>
        <name>substrate</name>
    </ligand>
</feature>
<dbReference type="PANTHER" id="PTHR43530">
    <property type="entry name" value="QUEUINE TRNA-RIBOSYLTRANSFERASE CATALYTIC SUBUNIT 1"/>
    <property type="match status" value="1"/>
</dbReference>
<feature type="compositionally biased region" description="Basic and acidic residues" evidence="7">
    <location>
        <begin position="464"/>
        <end position="476"/>
    </location>
</feature>
<keyword evidence="4 6" id="KW-0479">Metal-binding</keyword>
<dbReference type="AlphaFoldDB" id="A0A261Y1V2"/>
<evidence type="ECO:0000256" key="5">
    <source>
        <dbReference type="ARBA" id="ARBA00022833"/>
    </source>
</evidence>
<name>A0A261Y1V2_9FUNG</name>
<dbReference type="InterPro" id="IPR002616">
    <property type="entry name" value="tRNA_ribo_trans-like"/>
</dbReference>
<dbReference type="SUPFAM" id="SSF51713">
    <property type="entry name" value="tRNA-guanine transglycosylase"/>
    <property type="match status" value="1"/>
</dbReference>
<comment type="subunit">
    <text evidence="6">Heterodimer of a catalytic subunit and an accessory subunit.</text>
</comment>
<evidence type="ECO:0000259" key="8">
    <source>
        <dbReference type="Pfam" id="PF01702"/>
    </source>
</evidence>
<dbReference type="Gene3D" id="3.20.20.105">
    <property type="entry name" value="Queuine tRNA-ribosyltransferase-like"/>
    <property type="match status" value="1"/>
</dbReference>
<dbReference type="PANTHER" id="PTHR43530:SF1">
    <property type="entry name" value="QUEUINE TRNA-RIBOSYLTRANSFERASE CATALYTIC SUBUNIT 1"/>
    <property type="match status" value="1"/>
</dbReference>
<feature type="compositionally biased region" description="Basic residues" evidence="7">
    <location>
        <begin position="353"/>
        <end position="362"/>
    </location>
</feature>
<feature type="compositionally biased region" description="Basic and acidic residues" evidence="7">
    <location>
        <begin position="496"/>
        <end position="506"/>
    </location>
</feature>
<evidence type="ECO:0000259" key="9">
    <source>
        <dbReference type="Pfam" id="PF13926"/>
    </source>
</evidence>
<feature type="compositionally biased region" description="Acidic residues" evidence="7">
    <location>
        <begin position="420"/>
        <end position="433"/>
    </location>
</feature>
<comment type="catalytic activity">
    <reaction evidence="6">
        <text>guanosine(34) in tRNA + queuine = queuosine(34) in tRNA + guanine</text>
        <dbReference type="Rhea" id="RHEA:16633"/>
        <dbReference type="Rhea" id="RHEA-COMP:10341"/>
        <dbReference type="Rhea" id="RHEA-COMP:18571"/>
        <dbReference type="ChEBI" id="CHEBI:16235"/>
        <dbReference type="ChEBI" id="CHEBI:17433"/>
        <dbReference type="ChEBI" id="CHEBI:74269"/>
        <dbReference type="ChEBI" id="CHEBI:194431"/>
        <dbReference type="EC" id="2.4.2.64"/>
    </reaction>
</comment>
<dbReference type="EC" id="2.4.2.64" evidence="6"/>
<keyword evidence="1 6" id="KW-0328">Glycosyltransferase</keyword>
<keyword evidence="5 6" id="KW-0862">Zinc</keyword>
<feature type="binding site" evidence="6">
    <location>
        <position position="277"/>
    </location>
    <ligand>
        <name>Zn(2+)</name>
        <dbReference type="ChEBI" id="CHEBI:29105"/>
    </ligand>
</feature>
<feature type="binding site" evidence="6">
    <location>
        <begin position="60"/>
        <end position="64"/>
    </location>
    <ligand>
        <name>substrate</name>
    </ligand>
</feature>
<evidence type="ECO:0000256" key="2">
    <source>
        <dbReference type="ARBA" id="ARBA00022679"/>
    </source>
</evidence>
<keyword evidence="6" id="KW-0963">Cytoplasm</keyword>
<feature type="compositionally biased region" description="Acidic residues" evidence="7">
    <location>
        <begin position="579"/>
        <end position="596"/>
    </location>
</feature>
<comment type="subcellular location">
    <subcellularLocation>
        <location evidence="6">Cytoplasm</location>
    </subcellularLocation>
</comment>
<evidence type="ECO:0000313" key="11">
    <source>
        <dbReference type="Proteomes" id="UP000242875"/>
    </source>
</evidence>
<reference evidence="10 11" key="1">
    <citation type="journal article" date="2017" name="Mycologia">
        <title>Bifiguratus adelaidae, gen. et sp. nov., a new member of Mucoromycotina in endophytic and soil-dwelling habitats.</title>
        <authorList>
            <person name="Torres-Cruz T.J."/>
            <person name="Billingsley Tobias T.L."/>
            <person name="Almatruk M."/>
            <person name="Hesse C."/>
            <person name="Kuske C.R."/>
            <person name="Desiro A."/>
            <person name="Benucci G.M."/>
            <person name="Bonito G."/>
            <person name="Stajich J.E."/>
            <person name="Dunlap C."/>
            <person name="Arnold A.E."/>
            <person name="Porras-Alfaro A."/>
        </authorList>
    </citation>
    <scope>NUCLEOTIDE SEQUENCE [LARGE SCALE GENOMIC DNA]</scope>
    <source>
        <strain evidence="10 11">AZ0501</strain>
    </source>
</reference>
<keyword evidence="11" id="KW-1185">Reference proteome</keyword>
<feature type="region of interest" description="RNA binding" evidence="6">
    <location>
        <begin position="215"/>
        <end position="221"/>
    </location>
</feature>
<feature type="compositionally biased region" description="Low complexity" evidence="7">
    <location>
        <begin position="507"/>
        <end position="517"/>
    </location>
</feature>
<comment type="cofactor">
    <cofactor evidence="6">
        <name>Zn(2+)</name>
        <dbReference type="ChEBI" id="CHEBI:29105"/>
    </cofactor>
</comment>
<feature type="binding site" evidence="6">
    <location>
        <position position="272"/>
    </location>
    <ligand>
        <name>Zn(2+)</name>
        <dbReference type="ChEBI" id="CHEBI:29105"/>
    </ligand>
</feature>
<feature type="binding site" evidence="6">
    <location>
        <position position="157"/>
    </location>
    <ligand>
        <name>substrate</name>
    </ligand>
</feature>
<dbReference type="Proteomes" id="UP000242875">
    <property type="component" value="Unassembled WGS sequence"/>
</dbReference>
<evidence type="ECO:0000256" key="3">
    <source>
        <dbReference type="ARBA" id="ARBA00022694"/>
    </source>
</evidence>
<evidence type="ECO:0000256" key="6">
    <source>
        <dbReference type="HAMAP-Rule" id="MF_03218"/>
    </source>
</evidence>
<dbReference type="InterPro" id="IPR004803">
    <property type="entry name" value="TGT"/>
</dbReference>
<evidence type="ECO:0000313" key="10">
    <source>
        <dbReference type="EMBL" id="OZJ04582.1"/>
    </source>
</evidence>
<dbReference type="EMBL" id="MVBO01000035">
    <property type="protein sequence ID" value="OZJ04582.1"/>
    <property type="molecule type" value="Genomic_DNA"/>
</dbReference>
<evidence type="ECO:0000256" key="1">
    <source>
        <dbReference type="ARBA" id="ARBA00022676"/>
    </source>
</evidence>
<protein>
    <recommendedName>
        <fullName evidence="6">Queuine tRNA-ribosyltransferase catalytic subunit 1</fullName>
        <ecNumber evidence="6">2.4.2.64</ecNumber>
    </recommendedName>
    <alternativeName>
        <fullName evidence="6">Guanine insertion enzyme</fullName>
    </alternativeName>
    <alternativeName>
        <fullName evidence="6">tRNA-guanine transglycosylase</fullName>
    </alternativeName>
</protein>
<accession>A0A261Y1V2</accession>